<comment type="caution">
    <text evidence="3">The sequence shown here is derived from an EMBL/GenBank/DDBJ whole genome shotgun (WGS) entry which is preliminary data.</text>
</comment>
<dbReference type="EMBL" id="LXPE01000004">
    <property type="protein sequence ID" value="OBA28214.1"/>
    <property type="molecule type" value="Genomic_DNA"/>
</dbReference>
<evidence type="ECO:0000256" key="2">
    <source>
        <dbReference type="ARBA" id="ARBA00093447"/>
    </source>
</evidence>
<dbReference type="PANTHER" id="PTHR22602:SF0">
    <property type="entry name" value="TRANSFERASE CAF17, MITOCHONDRIAL-RELATED"/>
    <property type="match status" value="1"/>
</dbReference>
<comment type="similarity">
    <text evidence="2">Belongs to the GcvT family. CAF17/IBA57 subfamily.</text>
</comment>
<dbReference type="GO" id="GO:0005759">
    <property type="term" value="C:mitochondrial matrix"/>
    <property type="evidence" value="ECO:0007669"/>
    <property type="project" value="UniProtKB-SubCell"/>
</dbReference>
<dbReference type="InterPro" id="IPR045179">
    <property type="entry name" value="YgfZ/GcvT"/>
</dbReference>
<dbReference type="Proteomes" id="UP000092321">
    <property type="component" value="Unassembled WGS sequence"/>
</dbReference>
<comment type="subcellular location">
    <subcellularLocation>
        <location evidence="1">Mitochondrion matrix</location>
    </subcellularLocation>
</comment>
<dbReference type="PANTHER" id="PTHR22602">
    <property type="entry name" value="TRANSFERASE CAF17, MITOCHONDRIAL-RELATED"/>
    <property type="match status" value="1"/>
</dbReference>
<dbReference type="AlphaFoldDB" id="A0A1B7THI2"/>
<accession>A0A1B7THI2</accession>
<dbReference type="NCBIfam" id="TIGR03317">
    <property type="entry name" value="ygfZ_signature"/>
    <property type="match status" value="1"/>
</dbReference>
<organism evidence="3 4">
    <name type="scientific">Hanseniaspora valbyensis NRRL Y-1626</name>
    <dbReference type="NCBI Taxonomy" id="766949"/>
    <lineage>
        <taxon>Eukaryota</taxon>
        <taxon>Fungi</taxon>
        <taxon>Dikarya</taxon>
        <taxon>Ascomycota</taxon>
        <taxon>Saccharomycotina</taxon>
        <taxon>Saccharomycetes</taxon>
        <taxon>Saccharomycodales</taxon>
        <taxon>Saccharomycodaceae</taxon>
        <taxon>Hanseniaspora</taxon>
    </lineage>
</organism>
<dbReference type="OrthoDB" id="191995at2759"/>
<name>A0A1B7THI2_9ASCO</name>
<evidence type="ECO:0000256" key="1">
    <source>
        <dbReference type="ARBA" id="ARBA00004305"/>
    </source>
</evidence>
<protein>
    <submittedName>
        <fullName evidence="3">Uncharacterized protein</fullName>
    </submittedName>
</protein>
<reference evidence="4" key="1">
    <citation type="journal article" date="2016" name="Proc. Natl. Acad. Sci. U.S.A.">
        <title>Comparative genomics of biotechnologically important yeasts.</title>
        <authorList>
            <person name="Riley R."/>
            <person name="Haridas S."/>
            <person name="Wolfe K.H."/>
            <person name="Lopes M.R."/>
            <person name="Hittinger C.T."/>
            <person name="Goeker M."/>
            <person name="Salamov A.A."/>
            <person name="Wisecaver J.H."/>
            <person name="Long T.M."/>
            <person name="Calvey C.H."/>
            <person name="Aerts A.L."/>
            <person name="Barry K.W."/>
            <person name="Choi C."/>
            <person name="Clum A."/>
            <person name="Coughlan A.Y."/>
            <person name="Deshpande S."/>
            <person name="Douglass A.P."/>
            <person name="Hanson S.J."/>
            <person name="Klenk H.-P."/>
            <person name="LaButti K.M."/>
            <person name="Lapidus A."/>
            <person name="Lindquist E.A."/>
            <person name="Lipzen A.M."/>
            <person name="Meier-Kolthoff J.P."/>
            <person name="Ohm R.A."/>
            <person name="Otillar R.P."/>
            <person name="Pangilinan J.L."/>
            <person name="Peng Y."/>
            <person name="Rokas A."/>
            <person name="Rosa C.A."/>
            <person name="Scheuner C."/>
            <person name="Sibirny A.A."/>
            <person name="Slot J.C."/>
            <person name="Stielow J.B."/>
            <person name="Sun H."/>
            <person name="Kurtzman C.P."/>
            <person name="Blackwell M."/>
            <person name="Grigoriev I.V."/>
            <person name="Jeffries T.W."/>
        </authorList>
    </citation>
    <scope>NUCLEOTIDE SEQUENCE [LARGE SCALE GENOMIC DNA]</scope>
    <source>
        <strain evidence="4">NRRL Y-1626</strain>
    </source>
</reference>
<dbReference type="InterPro" id="IPR017703">
    <property type="entry name" value="YgfZ/GCV_T_CS"/>
</dbReference>
<keyword evidence="4" id="KW-1185">Reference proteome</keyword>
<dbReference type="Gene3D" id="2.40.30.160">
    <property type="match status" value="1"/>
</dbReference>
<proteinExistence type="inferred from homology"/>
<evidence type="ECO:0000313" key="4">
    <source>
        <dbReference type="Proteomes" id="UP000092321"/>
    </source>
</evidence>
<sequence>MVFNVVKRQNILLFKSSLKNRYSSTIPSLQKFNNDLNKRLVYAEKLNSESINTQFVSIYGPDTVEFLNGMITTKLKDKYVKKNLMTINDEDDFKTDKNVMDDLKMLSQTNPLVDDILRFEDNKMIDKNETIEKMSLYDELQESYGNTKGQLTALLNSKSRIISLIRLYTPFIMRRGHKYKEIILELPKLQSKSPENELDDENDPIKILAKHSKLSKIKFNVDIINDSKLGFDVWEIYFKGSIIRNDFELEILNNIIEDSRLNYNFNKQFHFNEILKQKNDSIISVFLDDVFYNCSLVDSQDGELFYKYKVLTKKNEVTTVEGIIQDNISIEIDPEMPSIIKELTKKYGLYDLNDINPSTLLPLDLALEYSPNCVSFDKGCYIGQELTTRMHSTNKIIKRCVPITIKNNSNAEIVEGWGIHTDSTIKENDNDSLQAENSNSVFGSSKPLKKRNKPIGKLVVYNEKTSVALVTMKLDYLKDFYYLNNPENRTFYLLPPKEKIKKLSNEEIKKVKIDIVLNKPYWIEEYISEVEEQEALENEQYTEEED</sequence>
<gene>
    <name evidence="3" type="ORF">HANVADRAFT_51549</name>
</gene>
<dbReference type="GO" id="GO:0016226">
    <property type="term" value="P:iron-sulfur cluster assembly"/>
    <property type="evidence" value="ECO:0007669"/>
    <property type="project" value="TreeGrafter"/>
</dbReference>
<dbReference type="SUPFAM" id="SSF103025">
    <property type="entry name" value="Folate-binding domain"/>
    <property type="match status" value="1"/>
</dbReference>
<evidence type="ECO:0000313" key="3">
    <source>
        <dbReference type="EMBL" id="OBA28214.1"/>
    </source>
</evidence>